<evidence type="ECO:0000256" key="2">
    <source>
        <dbReference type="ARBA" id="ARBA00001964"/>
    </source>
</evidence>
<dbReference type="RefSeq" id="XP_016250778.1">
    <property type="nucleotide sequence ID" value="XM_016393259.1"/>
</dbReference>
<comment type="similarity">
    <text evidence="3 12">Belongs to the TPP enzyme family.</text>
</comment>
<dbReference type="InterPro" id="IPR029061">
    <property type="entry name" value="THDP-binding"/>
</dbReference>
<dbReference type="AlphaFoldDB" id="A0A0D2AZ61"/>
<evidence type="ECO:0000256" key="4">
    <source>
        <dbReference type="ARBA" id="ARBA00013202"/>
    </source>
</evidence>
<evidence type="ECO:0000256" key="6">
    <source>
        <dbReference type="ARBA" id="ARBA00022723"/>
    </source>
</evidence>
<dbReference type="EC" id="4.1.1.1" evidence="4"/>
<dbReference type="GO" id="GO:0004737">
    <property type="term" value="F:pyruvate decarboxylase activity"/>
    <property type="evidence" value="ECO:0007669"/>
    <property type="project" value="UniProtKB-EC"/>
</dbReference>
<keyword evidence="9 12" id="KW-0786">Thiamine pyrophosphate</keyword>
<dbReference type="InterPro" id="IPR011766">
    <property type="entry name" value="TPP_enzyme_TPP-bd"/>
</dbReference>
<dbReference type="GO" id="GO:0000949">
    <property type="term" value="P:aromatic amino acid family catabolic process to alcohol via Ehrlich pathway"/>
    <property type="evidence" value="ECO:0007669"/>
    <property type="project" value="TreeGrafter"/>
</dbReference>
<accession>A0A0D2AZ61</accession>
<dbReference type="InterPro" id="IPR012110">
    <property type="entry name" value="PDC/IPDC-like"/>
</dbReference>
<gene>
    <name evidence="16" type="ORF">PV07_06299</name>
</gene>
<evidence type="ECO:0000256" key="5">
    <source>
        <dbReference type="ARBA" id="ARBA00014422"/>
    </source>
</evidence>
<evidence type="ECO:0000259" key="14">
    <source>
        <dbReference type="Pfam" id="PF02775"/>
    </source>
</evidence>
<dbReference type="GO" id="GO:0000287">
    <property type="term" value="F:magnesium ion binding"/>
    <property type="evidence" value="ECO:0007669"/>
    <property type="project" value="InterPro"/>
</dbReference>
<evidence type="ECO:0000256" key="11">
    <source>
        <dbReference type="PIRSR" id="PIRSR036565-2"/>
    </source>
</evidence>
<feature type="binding site" evidence="11">
    <location>
        <position position="454"/>
    </location>
    <ligand>
        <name>Mg(2+)</name>
        <dbReference type="ChEBI" id="CHEBI:18420"/>
    </ligand>
</feature>
<dbReference type="InterPro" id="IPR029035">
    <property type="entry name" value="DHS-like_NAD/FAD-binding_dom"/>
</dbReference>
<comment type="catalytic activity">
    <reaction evidence="1">
        <text>a 2-oxocarboxylate + H(+) = an aldehyde + CO2</text>
        <dbReference type="Rhea" id="RHEA:11628"/>
        <dbReference type="ChEBI" id="CHEBI:15378"/>
        <dbReference type="ChEBI" id="CHEBI:16526"/>
        <dbReference type="ChEBI" id="CHEBI:17478"/>
        <dbReference type="ChEBI" id="CHEBI:35179"/>
        <dbReference type="EC" id="4.1.1.1"/>
    </reaction>
</comment>
<evidence type="ECO:0000313" key="16">
    <source>
        <dbReference type="EMBL" id="KIW30562.1"/>
    </source>
</evidence>
<evidence type="ECO:0000256" key="12">
    <source>
        <dbReference type="RuleBase" id="RU362132"/>
    </source>
</evidence>
<organism evidence="16 17">
    <name type="scientific">Cladophialophora immunda</name>
    <dbReference type="NCBI Taxonomy" id="569365"/>
    <lineage>
        <taxon>Eukaryota</taxon>
        <taxon>Fungi</taxon>
        <taxon>Dikarya</taxon>
        <taxon>Ascomycota</taxon>
        <taxon>Pezizomycotina</taxon>
        <taxon>Eurotiomycetes</taxon>
        <taxon>Chaetothyriomycetidae</taxon>
        <taxon>Chaetothyriales</taxon>
        <taxon>Herpotrichiellaceae</taxon>
        <taxon>Cladophialophora</taxon>
    </lineage>
</organism>
<comment type="cofactor">
    <cofactor evidence="2">
        <name>thiamine diphosphate</name>
        <dbReference type="ChEBI" id="CHEBI:58937"/>
    </cofactor>
</comment>
<evidence type="ECO:0000313" key="17">
    <source>
        <dbReference type="Proteomes" id="UP000054466"/>
    </source>
</evidence>
<dbReference type="InterPro" id="IPR047213">
    <property type="entry name" value="TPP_PYR_PDC_IPDC-like"/>
</dbReference>
<dbReference type="FunFam" id="3.40.50.970:FF:000019">
    <property type="entry name" value="Pyruvate decarboxylase isozyme"/>
    <property type="match status" value="1"/>
</dbReference>
<dbReference type="Gene3D" id="3.40.50.1220">
    <property type="entry name" value="TPP-binding domain"/>
    <property type="match status" value="1"/>
</dbReference>
<evidence type="ECO:0000256" key="7">
    <source>
        <dbReference type="ARBA" id="ARBA00022793"/>
    </source>
</evidence>
<dbReference type="InterPro" id="IPR012000">
    <property type="entry name" value="Thiamin_PyroP_enz_cen_dom"/>
</dbReference>
<dbReference type="Pfam" id="PF02775">
    <property type="entry name" value="TPP_enzyme_C"/>
    <property type="match status" value="1"/>
</dbReference>
<feature type="binding site" evidence="11">
    <location>
        <position position="481"/>
    </location>
    <ligand>
        <name>Mg(2+)</name>
        <dbReference type="ChEBI" id="CHEBI:18420"/>
    </ligand>
</feature>
<evidence type="ECO:0000256" key="1">
    <source>
        <dbReference type="ARBA" id="ARBA00001041"/>
    </source>
</evidence>
<dbReference type="GO" id="GO:0005829">
    <property type="term" value="C:cytosol"/>
    <property type="evidence" value="ECO:0007669"/>
    <property type="project" value="TreeGrafter"/>
</dbReference>
<dbReference type="EMBL" id="KN847042">
    <property type="protein sequence ID" value="KIW30562.1"/>
    <property type="molecule type" value="Genomic_DNA"/>
</dbReference>
<dbReference type="Gene3D" id="3.40.50.970">
    <property type="match status" value="2"/>
</dbReference>
<proteinExistence type="inferred from homology"/>
<dbReference type="VEuPathDB" id="FungiDB:PV07_06299"/>
<name>A0A0D2AZ61_9EURO</name>
<dbReference type="GO" id="GO:0005634">
    <property type="term" value="C:nucleus"/>
    <property type="evidence" value="ECO:0007669"/>
    <property type="project" value="TreeGrafter"/>
</dbReference>
<dbReference type="SUPFAM" id="SSF52467">
    <property type="entry name" value="DHS-like NAD/FAD-binding domain"/>
    <property type="match status" value="1"/>
</dbReference>
<feature type="domain" description="Thiamine pyrophosphate enzyme central" evidence="13">
    <location>
        <begin position="200"/>
        <end position="335"/>
    </location>
</feature>
<keyword evidence="6 11" id="KW-0479">Metal-binding</keyword>
<dbReference type="PANTHER" id="PTHR43452:SF11">
    <property type="entry name" value="PYRUVATE DECARBOXYLASE"/>
    <property type="match status" value="1"/>
</dbReference>
<evidence type="ECO:0000256" key="10">
    <source>
        <dbReference type="ARBA" id="ARBA00023239"/>
    </source>
</evidence>
<keyword evidence="17" id="KW-1185">Reference proteome</keyword>
<reference evidence="16 17" key="1">
    <citation type="submission" date="2015-01" db="EMBL/GenBank/DDBJ databases">
        <title>The Genome Sequence of Cladophialophora immunda CBS83496.</title>
        <authorList>
            <consortium name="The Broad Institute Genomics Platform"/>
            <person name="Cuomo C."/>
            <person name="de Hoog S."/>
            <person name="Gorbushina A."/>
            <person name="Stielow B."/>
            <person name="Teixiera M."/>
            <person name="Abouelleil A."/>
            <person name="Chapman S.B."/>
            <person name="Priest M."/>
            <person name="Young S.K."/>
            <person name="Wortman J."/>
            <person name="Nusbaum C."/>
            <person name="Birren B."/>
        </authorList>
    </citation>
    <scope>NUCLEOTIDE SEQUENCE [LARGE SCALE GENOMIC DNA]</scope>
    <source>
        <strain evidence="16 17">CBS 83496</strain>
    </source>
</reference>
<dbReference type="OrthoDB" id="3970464at2759"/>
<evidence type="ECO:0000256" key="8">
    <source>
        <dbReference type="ARBA" id="ARBA00022842"/>
    </source>
</evidence>
<dbReference type="SUPFAM" id="SSF52518">
    <property type="entry name" value="Thiamin diphosphate-binding fold (THDP-binding)"/>
    <property type="match status" value="2"/>
</dbReference>
<dbReference type="Pfam" id="PF02776">
    <property type="entry name" value="TPP_enzyme_N"/>
    <property type="match status" value="1"/>
</dbReference>
<dbReference type="FunFam" id="3.40.50.970:FF:000024">
    <property type="entry name" value="Pyruvate decarboxylase isozyme"/>
    <property type="match status" value="1"/>
</dbReference>
<keyword evidence="10" id="KW-0456">Lyase</keyword>
<keyword evidence="7" id="KW-0210">Decarboxylase</keyword>
<evidence type="ECO:0000256" key="9">
    <source>
        <dbReference type="ARBA" id="ARBA00023052"/>
    </source>
</evidence>
<dbReference type="GeneID" id="27345493"/>
<evidence type="ECO:0000259" key="15">
    <source>
        <dbReference type="Pfam" id="PF02776"/>
    </source>
</evidence>
<keyword evidence="8 11" id="KW-0460">Magnesium</keyword>
<dbReference type="Pfam" id="PF00205">
    <property type="entry name" value="TPP_enzyme_M"/>
    <property type="match status" value="1"/>
</dbReference>
<dbReference type="PANTHER" id="PTHR43452">
    <property type="entry name" value="PYRUVATE DECARBOXYLASE"/>
    <property type="match status" value="1"/>
</dbReference>
<dbReference type="PIRSF" id="PIRSF036565">
    <property type="entry name" value="Pyruvt_ip_decrb"/>
    <property type="match status" value="1"/>
</dbReference>
<protein>
    <recommendedName>
        <fullName evidence="5">Pyruvate decarboxylase</fullName>
        <ecNumber evidence="4">4.1.1.1</ecNumber>
    </recommendedName>
</protein>
<feature type="domain" description="Thiamine pyrophosphate enzyme N-terminal TPP-binding" evidence="15">
    <location>
        <begin position="6"/>
        <end position="114"/>
    </location>
</feature>
<evidence type="ECO:0000259" key="13">
    <source>
        <dbReference type="Pfam" id="PF00205"/>
    </source>
</evidence>
<dbReference type="InterPro" id="IPR047214">
    <property type="entry name" value="TPP_PDC_IPDC"/>
</dbReference>
<dbReference type="GO" id="GO:0030976">
    <property type="term" value="F:thiamine pyrophosphate binding"/>
    <property type="evidence" value="ECO:0007669"/>
    <property type="project" value="InterPro"/>
</dbReference>
<sequence>MSQTTTVAEYLFTRLRQLGVGAVHGVPGDYNLRLLDYVVPSGLLWVGNANELNAGYATDGYARIKGIGALVTTYGVGELSAINAIACAFTERAAVVHIVGTPPRNTQASRLMVHHTLGDGDYRHFGQMQAHVTVAQTNLLDPRTAPQQIDQILEQCILHCRPVYIEVPLDMVSAPVVAERLSHEIAIPRAVPNPAYDVVLDKILEKMYAAKQPLVLVDGEARALGILDQIERIVSSTVWPTFTTTSGKGLINETLPNVHGIYRGSFADAGTKAFIDGSDLALYFGPHLSSTNTYNWTGVPQSAVTIYFTWEGIKIGDILHRDISPAYALAQILQKLDLTKLKKNDSCQTFPSEQLLSFSEVSKDERIKQDKVWRLITPFLRPGDIVFGETGTAGYGVREMLLPKHTRLFTPITWLSIGYMLPASQGAALAQRELIASSKYHDLAHARTILFIGDGSLQMTVQELATIIRHNLNVIVFLINNDGYTIERCIHGLEEGYNDISTWRYLKAPSFFGAPENAFTASTRTYGELEQALNHEKLADGTGLRMVEIHMDRYDAPAGPLTALLNQQNQPQGVKV</sequence>
<comment type="cofactor">
    <cofactor evidence="11">
        <name>Mg(2+)</name>
        <dbReference type="ChEBI" id="CHEBI:18420"/>
    </cofactor>
    <text evidence="11">Binds 1 Mg(2+) per subunit.</text>
</comment>
<dbReference type="InterPro" id="IPR012001">
    <property type="entry name" value="Thiamin_PyroP_enz_TPP-bd_dom"/>
</dbReference>
<dbReference type="CDD" id="cd02005">
    <property type="entry name" value="TPP_PDC_IPDC"/>
    <property type="match status" value="1"/>
</dbReference>
<feature type="domain" description="Thiamine pyrophosphate enzyme TPP-binding" evidence="14">
    <location>
        <begin position="404"/>
        <end position="499"/>
    </location>
</feature>
<evidence type="ECO:0000256" key="3">
    <source>
        <dbReference type="ARBA" id="ARBA00007812"/>
    </source>
</evidence>
<dbReference type="STRING" id="569365.A0A0D2AZ61"/>
<dbReference type="Proteomes" id="UP000054466">
    <property type="component" value="Unassembled WGS sequence"/>
</dbReference>
<dbReference type="CDD" id="cd07038">
    <property type="entry name" value="TPP_PYR_PDC_IPDC_like"/>
    <property type="match status" value="1"/>
</dbReference>
<feature type="binding site" evidence="11">
    <location>
        <position position="483"/>
    </location>
    <ligand>
        <name>Mg(2+)</name>
        <dbReference type="ChEBI" id="CHEBI:18420"/>
    </ligand>
</feature>
<dbReference type="HOGENOM" id="CLU_013748_0_2_1"/>